<feature type="domain" description="Outer membrane protein beta-barrel" evidence="2">
    <location>
        <begin position="105"/>
        <end position="285"/>
    </location>
</feature>
<dbReference type="RefSeq" id="WP_107821874.1">
    <property type="nucleotide sequence ID" value="NZ_OY782574.1"/>
</dbReference>
<dbReference type="OrthoDB" id="1117977at2"/>
<organism evidence="3 4">
    <name type="scientific">Mangrovibacterium marinum</name>
    <dbReference type="NCBI Taxonomy" id="1639118"/>
    <lineage>
        <taxon>Bacteria</taxon>
        <taxon>Pseudomonadati</taxon>
        <taxon>Bacteroidota</taxon>
        <taxon>Bacteroidia</taxon>
        <taxon>Marinilabiliales</taxon>
        <taxon>Prolixibacteraceae</taxon>
        <taxon>Mangrovibacterium</taxon>
    </lineage>
</organism>
<feature type="chain" id="PRO_5015449787" evidence="1">
    <location>
        <begin position="20"/>
        <end position="306"/>
    </location>
</feature>
<comment type="caution">
    <text evidence="3">The sequence shown here is derived from an EMBL/GenBank/DDBJ whole genome shotgun (WGS) entry which is preliminary data.</text>
</comment>
<dbReference type="AlphaFoldDB" id="A0A2T5C2I3"/>
<evidence type="ECO:0000313" key="4">
    <source>
        <dbReference type="Proteomes" id="UP000243525"/>
    </source>
</evidence>
<gene>
    <name evidence="3" type="ORF">C8N47_10650</name>
</gene>
<name>A0A2T5C2I3_9BACT</name>
<dbReference type="InterPro" id="IPR025665">
    <property type="entry name" value="Beta-barrel_OMP_2"/>
</dbReference>
<evidence type="ECO:0000259" key="2">
    <source>
        <dbReference type="Pfam" id="PF13568"/>
    </source>
</evidence>
<accession>A0A2T5C2I3</accession>
<evidence type="ECO:0000256" key="1">
    <source>
        <dbReference type="SAM" id="SignalP"/>
    </source>
</evidence>
<protein>
    <submittedName>
        <fullName evidence="3">Outer membrane protein with beta-barrel domain</fullName>
    </submittedName>
</protein>
<proteinExistence type="predicted"/>
<sequence length="306" mass="34594">MKKILFLTLIALCTIRLYAQDTIQVKQITKTIVRVNEEPTKTKVSLLNDKISIEDNMLSDTTNIRVGRRNYQIIEGQKGSHIIVTKDVDVEKDWQKRKKFNGHWAGFELGINGLANTDYGMYPDPTNEFMELRQAASLEVNINFLEANICLKPDRVGLVSGFGLQWNNYKFENSITLDKIGGNPLIQPIDIVENNYKKSKLTASYLTVPLMLEFQFPVNDHTNTLFVSAGMVGALNLGSHTKVKNDHSKEKDHGSFNLNPFKYSAIARIGLRDLSFYATYSFSPLFKDGRGPELYPFTIGIALANF</sequence>
<dbReference type="Pfam" id="PF13568">
    <property type="entry name" value="OMP_b-brl_2"/>
    <property type="match status" value="1"/>
</dbReference>
<keyword evidence="1" id="KW-0732">Signal</keyword>
<reference evidence="3 4" key="1">
    <citation type="submission" date="2018-04" db="EMBL/GenBank/DDBJ databases">
        <title>Genomic Encyclopedia of Archaeal and Bacterial Type Strains, Phase II (KMG-II): from individual species to whole genera.</title>
        <authorList>
            <person name="Goeker M."/>
        </authorList>
    </citation>
    <scope>NUCLEOTIDE SEQUENCE [LARGE SCALE GENOMIC DNA]</scope>
    <source>
        <strain evidence="3 4">DSM 28823</strain>
    </source>
</reference>
<feature type="signal peptide" evidence="1">
    <location>
        <begin position="1"/>
        <end position="19"/>
    </location>
</feature>
<evidence type="ECO:0000313" key="3">
    <source>
        <dbReference type="EMBL" id="PTN08953.1"/>
    </source>
</evidence>
<dbReference type="EMBL" id="QAAD01000006">
    <property type="protein sequence ID" value="PTN08953.1"/>
    <property type="molecule type" value="Genomic_DNA"/>
</dbReference>
<dbReference type="Proteomes" id="UP000243525">
    <property type="component" value="Unassembled WGS sequence"/>
</dbReference>
<keyword evidence="4" id="KW-1185">Reference proteome</keyword>